<dbReference type="EC" id="3.4.19.9" evidence="3 8"/>
<dbReference type="Gene3D" id="3.40.50.880">
    <property type="match status" value="1"/>
</dbReference>
<feature type="active site" description="Proton donor" evidence="7">
    <location>
        <position position="242"/>
    </location>
</feature>
<dbReference type="InterPro" id="IPR015527">
    <property type="entry name" value="Pept_C26_g-glut_hydrolase"/>
</dbReference>
<evidence type="ECO:0000256" key="3">
    <source>
        <dbReference type="ARBA" id="ARBA00012886"/>
    </source>
</evidence>
<dbReference type="GO" id="GO:0034722">
    <property type="term" value="F:gamma-glutamyl-peptidase activity"/>
    <property type="evidence" value="ECO:0007669"/>
    <property type="project" value="UniProtKB-UniRule"/>
</dbReference>
<gene>
    <name evidence="10" type="primary">l(3)72Dr</name>
</gene>
<proteinExistence type="inferred from homology"/>
<evidence type="ECO:0000313" key="9">
    <source>
        <dbReference type="Proteomes" id="UP001652628"/>
    </source>
</evidence>
<evidence type="ECO:0000313" key="10">
    <source>
        <dbReference type="RefSeq" id="XP_016926665.4"/>
    </source>
</evidence>
<accession>A0AB39Z1R4</accession>
<evidence type="ECO:0000256" key="1">
    <source>
        <dbReference type="ARBA" id="ARBA00004239"/>
    </source>
</evidence>
<protein>
    <recommendedName>
        <fullName evidence="3 8">folate gamma-glutamyl hydrolase</fullName>
        <ecNumber evidence="3 8">3.4.19.9</ecNumber>
    </recommendedName>
</protein>
<dbReference type="GO" id="GO:0005773">
    <property type="term" value="C:vacuole"/>
    <property type="evidence" value="ECO:0007669"/>
    <property type="project" value="TreeGrafter"/>
</dbReference>
<dbReference type="GO" id="GO:0046900">
    <property type="term" value="P:tetrahydrofolylpolyglutamate metabolic process"/>
    <property type="evidence" value="ECO:0007669"/>
    <property type="project" value="TreeGrafter"/>
</dbReference>
<name>A0AB39Z1R4_DROSZ</name>
<keyword evidence="6 8" id="KW-0378">Hydrolase</keyword>
<evidence type="ECO:0000256" key="6">
    <source>
        <dbReference type="ARBA" id="ARBA00022801"/>
    </source>
</evidence>
<dbReference type="PANTHER" id="PTHR11315">
    <property type="entry name" value="PROTEASE FAMILY C26 GAMMA-GLUTAMYL HYDROLASE"/>
    <property type="match status" value="1"/>
</dbReference>
<organism evidence="9 10">
    <name type="scientific">Drosophila suzukii</name>
    <name type="common">Spotted-wing drosophila fruit fly</name>
    <dbReference type="NCBI Taxonomy" id="28584"/>
    <lineage>
        <taxon>Eukaryota</taxon>
        <taxon>Metazoa</taxon>
        <taxon>Ecdysozoa</taxon>
        <taxon>Arthropoda</taxon>
        <taxon>Hexapoda</taxon>
        <taxon>Insecta</taxon>
        <taxon>Pterygota</taxon>
        <taxon>Neoptera</taxon>
        <taxon>Endopterygota</taxon>
        <taxon>Diptera</taxon>
        <taxon>Brachycera</taxon>
        <taxon>Muscomorpha</taxon>
        <taxon>Ephydroidea</taxon>
        <taxon>Drosophilidae</taxon>
        <taxon>Drosophila</taxon>
        <taxon>Sophophora</taxon>
    </lineage>
</organism>
<dbReference type="GeneID" id="108007494"/>
<dbReference type="InterPro" id="IPR029062">
    <property type="entry name" value="Class_I_gatase-like"/>
</dbReference>
<evidence type="ECO:0000256" key="8">
    <source>
        <dbReference type="PROSITE-ProRule" id="PRU00607"/>
    </source>
</evidence>
<keyword evidence="5" id="KW-0732">Signal</keyword>
<dbReference type="Proteomes" id="UP001652628">
    <property type="component" value="Chromosome 3"/>
</dbReference>
<reference evidence="10" key="1">
    <citation type="submission" date="2025-08" db="UniProtKB">
        <authorList>
            <consortium name="RefSeq"/>
        </authorList>
    </citation>
    <scope>IDENTIFICATION</scope>
</reference>
<dbReference type="AlphaFoldDB" id="A0AB39Z1R4"/>
<feature type="active site" description="Nucleophile" evidence="7 8">
    <location>
        <position position="131"/>
    </location>
</feature>
<evidence type="ECO:0000256" key="2">
    <source>
        <dbReference type="ARBA" id="ARBA00011083"/>
    </source>
</evidence>
<evidence type="ECO:0000256" key="4">
    <source>
        <dbReference type="ARBA" id="ARBA00022525"/>
    </source>
</evidence>
<keyword evidence="4" id="KW-0964">Secreted</keyword>
<feature type="active site" evidence="8">
    <location>
        <position position="242"/>
    </location>
</feature>
<sequence>MAENASLNDTPTIGVLCIDIATRLQHNFGRKYYSYIAASYVKYLEASGAHVVPIWIGRERAYYETMMGQINGILLPGGAVFIDEADWQTRPDLTSDCVRSAEHIYQLAMDRNQRARRQDDADGYFPVWGTCLGFQLLLVHAAEEPKIRTDCQPMRQAMPIKLTEDYHESKLFENLGESAAREMENHPFACHQHRYCITKESLETCGLAKDWHPLATQKDSAGLEFITIVEHRRFPIFGCQFHPERAAFEQLITSKDLCHLAHSYPGIQLSQIFSSRFVDICRRNRNRFDSPKVKLRHLIWNWQPVFSGQFGDSNWLQCYLFEKDVDYPEDSKDAVQSLDATTTGGL</sequence>
<dbReference type="PROSITE" id="PS51273">
    <property type="entry name" value="GATASE_TYPE_1"/>
    <property type="match status" value="1"/>
</dbReference>
<dbReference type="SUPFAM" id="SSF52317">
    <property type="entry name" value="Class I glutamine amidotransferase-like"/>
    <property type="match status" value="1"/>
</dbReference>
<keyword evidence="9" id="KW-1185">Reference proteome</keyword>
<comment type="similarity">
    <text evidence="2">Belongs to the peptidase C26 family.</text>
</comment>
<dbReference type="Pfam" id="PF07722">
    <property type="entry name" value="Peptidase_C26"/>
    <property type="match status" value="1"/>
</dbReference>
<evidence type="ECO:0000256" key="5">
    <source>
        <dbReference type="ARBA" id="ARBA00022729"/>
    </source>
</evidence>
<dbReference type="PROSITE" id="PS51275">
    <property type="entry name" value="PEPTIDASE_C26_GGH"/>
    <property type="match status" value="1"/>
</dbReference>
<dbReference type="PANTHER" id="PTHR11315:SF0">
    <property type="entry name" value="FOLATE GAMMA-GLUTAMYL HYDROLASE"/>
    <property type="match status" value="1"/>
</dbReference>
<comment type="catalytic activity">
    <reaction evidence="8">
        <text>(6S)-5,6,7,8-tetrahydrofolyl-(gamma-L-Glu)(n) + (n-1) H2O = (6S)-5,6,7,8-tetrahydrofolate + (n-1) L-glutamate</text>
        <dbReference type="Rhea" id="RHEA:56784"/>
        <dbReference type="Rhea" id="RHEA-COMP:14738"/>
        <dbReference type="ChEBI" id="CHEBI:15377"/>
        <dbReference type="ChEBI" id="CHEBI:29985"/>
        <dbReference type="ChEBI" id="CHEBI:57453"/>
        <dbReference type="ChEBI" id="CHEBI:141005"/>
        <dbReference type="EC" id="3.4.19.9"/>
    </reaction>
</comment>
<dbReference type="InterPro" id="IPR011697">
    <property type="entry name" value="Peptidase_C26"/>
</dbReference>
<dbReference type="RefSeq" id="XP_016926665.4">
    <property type="nucleotide sequence ID" value="XM_017071176.4"/>
</dbReference>
<comment type="subcellular location">
    <subcellularLocation>
        <location evidence="1">Secreted</location>
        <location evidence="1">Extracellular space</location>
    </subcellularLocation>
</comment>
<evidence type="ECO:0000256" key="7">
    <source>
        <dbReference type="PIRSR" id="PIRSR615527-1"/>
    </source>
</evidence>
<dbReference type="GO" id="GO:0005576">
    <property type="term" value="C:extracellular region"/>
    <property type="evidence" value="ECO:0007669"/>
    <property type="project" value="UniProtKB-SubCell"/>
</dbReference>